<dbReference type="AlphaFoldDB" id="A0A3S9VNY3"/>
<dbReference type="Proteomes" id="UP000270673">
    <property type="component" value="Chromosome"/>
</dbReference>
<dbReference type="OrthoDB" id="1096938at2"/>
<dbReference type="RefSeq" id="WP_127074694.1">
    <property type="nucleotide sequence ID" value="NZ_CP032819.1"/>
</dbReference>
<evidence type="ECO:0000313" key="1">
    <source>
        <dbReference type="EMBL" id="AZS28179.1"/>
    </source>
</evidence>
<gene>
    <name evidence="1" type="ORF">D8S85_00515</name>
</gene>
<dbReference type="EMBL" id="CP032819">
    <property type="protein sequence ID" value="AZS28179.1"/>
    <property type="molecule type" value="Genomic_DNA"/>
</dbReference>
<sequence length="333" mass="38590">MKLIYLPFIIFSILSCKNQSTTQIEKLHIDNIIQIKGETISQIPAGCYMEGIIKDTFLCLQNSCSEKQFQIFSNNSKNMLYEFGATGRGPNEFQFPLIIKSDTNTSSLLIHDLIHNRLTRFYLKNDTSIHNTILPPELTRSQNLNIIDSTFVLSPIGEDSVLFYLYDKHAKIIKKIDYEPQFYVSRRGNKSDAYAHILSANAQHNSIIAAFKYINLINFYHSDGSLQKSLSLDLANDEIDYSEFQLSEDMLVTSYKMYSTPHFCYILWTGFPANKIYNHHPYLLVFTWNGMLEKVYQFDFFVNFIIVDEANRQFLGGVDSPKSELVEIKRFNY</sequence>
<keyword evidence="2" id="KW-1185">Reference proteome</keyword>
<name>A0A3S9VNY3_9BACT</name>
<dbReference type="PROSITE" id="PS51257">
    <property type="entry name" value="PROKAR_LIPOPROTEIN"/>
    <property type="match status" value="1"/>
</dbReference>
<evidence type="ECO:0000313" key="2">
    <source>
        <dbReference type="Proteomes" id="UP000270673"/>
    </source>
</evidence>
<evidence type="ECO:0008006" key="3">
    <source>
        <dbReference type="Google" id="ProtNLM"/>
    </source>
</evidence>
<reference evidence="1 2" key="1">
    <citation type="submission" date="2018-10" db="EMBL/GenBank/DDBJ databases">
        <title>Butyricimonas faecalis sp. nov., isolated from human faeces and emended description of the genus Butyricimonas.</title>
        <authorList>
            <person name="Le Roy T."/>
            <person name="Van der Smissen P."/>
            <person name="Paquot A."/>
            <person name="Delzenne N."/>
            <person name="Muccioli G."/>
            <person name="Collet J.-F."/>
            <person name="Cani P.D."/>
        </authorList>
    </citation>
    <scope>NUCLEOTIDE SEQUENCE [LARGE SCALE GENOMIC DNA]</scope>
    <source>
        <strain evidence="1 2">H184</strain>
    </source>
</reference>
<proteinExistence type="predicted"/>
<dbReference type="KEGG" id="buy:D8S85_00515"/>
<dbReference type="Pfam" id="PF15869">
    <property type="entry name" value="TolB_like"/>
    <property type="match status" value="1"/>
</dbReference>
<organism evidence="1 2">
    <name type="scientific">Butyricimonas faecalis</name>
    <dbReference type="NCBI Taxonomy" id="2093856"/>
    <lineage>
        <taxon>Bacteria</taxon>
        <taxon>Pseudomonadati</taxon>
        <taxon>Bacteroidota</taxon>
        <taxon>Bacteroidia</taxon>
        <taxon>Bacteroidales</taxon>
        <taxon>Odoribacteraceae</taxon>
        <taxon>Butyricimonas</taxon>
    </lineage>
</organism>
<protein>
    <recommendedName>
        <fullName evidence="3">DUF4221 domain-containing protein</fullName>
    </recommendedName>
</protein>
<accession>A0A3S9VNY3</accession>